<dbReference type="GO" id="GO:0020037">
    <property type="term" value="F:heme binding"/>
    <property type="evidence" value="ECO:0007669"/>
    <property type="project" value="InterPro"/>
</dbReference>
<reference evidence="2" key="2">
    <citation type="submission" date="2022-05" db="EMBL/GenBank/DDBJ databases">
        <authorList>
            <person name="Kunte H.-J."/>
        </authorList>
    </citation>
    <scope>NUCLEOTIDE SEQUENCE</scope>
    <source>
        <strain evidence="2">G5</strain>
    </source>
</reference>
<evidence type="ECO:0000313" key="2">
    <source>
        <dbReference type="EMBL" id="URF06835.1"/>
    </source>
</evidence>
<evidence type="ECO:0000256" key="1">
    <source>
        <dbReference type="ARBA" id="ARBA00010617"/>
    </source>
</evidence>
<reference evidence="2" key="1">
    <citation type="journal article" date="2022" name="Microbiol. Resour. Announc.">
        <title>Genome Sequence of Cupriavidus campinensis Strain G5, a Member of a Bacterial Consortium Capable of Polyethylene Degradation.</title>
        <authorList>
            <person name="Schneider B."/>
            <person name="Pfeiffer F."/>
            <person name="Dyall-Smith M."/>
            <person name="Kunte H.J."/>
        </authorList>
    </citation>
    <scope>NUCLEOTIDE SEQUENCE</scope>
    <source>
        <strain evidence="2">G5</strain>
    </source>
</reference>
<gene>
    <name evidence="2" type="ORF">M5D45_27580</name>
</gene>
<dbReference type="EMBL" id="CP097331">
    <property type="protein sequence ID" value="URF06835.1"/>
    <property type="molecule type" value="Genomic_DNA"/>
</dbReference>
<protein>
    <submittedName>
        <fullName evidence="2">Cytochrome P450</fullName>
    </submittedName>
</protein>
<organism evidence="2 3">
    <name type="scientific">Cupriavidus campinensis</name>
    <dbReference type="NCBI Taxonomy" id="151783"/>
    <lineage>
        <taxon>Bacteria</taxon>
        <taxon>Pseudomonadati</taxon>
        <taxon>Pseudomonadota</taxon>
        <taxon>Betaproteobacteria</taxon>
        <taxon>Burkholderiales</taxon>
        <taxon>Burkholderiaceae</taxon>
        <taxon>Cupriavidus</taxon>
    </lineage>
</organism>
<dbReference type="KEGG" id="ccam:M5D45_27580"/>
<dbReference type="Proteomes" id="UP001056132">
    <property type="component" value="Chromosome 2"/>
</dbReference>
<dbReference type="GO" id="GO:0004497">
    <property type="term" value="F:monooxygenase activity"/>
    <property type="evidence" value="ECO:0007669"/>
    <property type="project" value="InterPro"/>
</dbReference>
<proteinExistence type="inferred from homology"/>
<dbReference type="AlphaFoldDB" id="A0AAE9I828"/>
<dbReference type="Gene3D" id="1.10.630.10">
    <property type="entry name" value="Cytochrome P450"/>
    <property type="match status" value="1"/>
</dbReference>
<dbReference type="SUPFAM" id="SSF48264">
    <property type="entry name" value="Cytochrome P450"/>
    <property type="match status" value="1"/>
</dbReference>
<dbReference type="InterPro" id="IPR036396">
    <property type="entry name" value="Cyt_P450_sf"/>
</dbReference>
<dbReference type="PANTHER" id="PTHR46696">
    <property type="entry name" value="P450, PUTATIVE (EUROFUNG)-RELATED"/>
    <property type="match status" value="1"/>
</dbReference>
<sequence length="384" mass="40260">MNVADPIAAVTDADPYPYYRHLAATRPFHRDAALGLWVAASADTVAEVLAHPDCRVRPTAQPVPPALAGTPAGDLFGRLVRMTDGAPHAALKTVVLRAMAGIDLPAARLRVRALAAHLPRVEADDAHEANRWMFTLPVLCVADLLGLPLERDEAGHVSTRVAGFVATFAAAMSPLARPADVEAGAVAAQWLTRWAGENAAPGGLLAAMAQAAGEADIDPATLLANAIGLMIQACEATAGLVGNTLVRLGRTGEMGEMGEMGDVGDVEQLVADVARTDPPVQNTRRFLAADATLCGESLKTGDAVLVLLAAASHDPAARADPADRPWTFGTGRHGCPGDALARLLAAATVDSLLQRDVDPRRLLRGLRYRPSVNARIPLFTPSHY</sequence>
<dbReference type="GO" id="GO:0016705">
    <property type="term" value="F:oxidoreductase activity, acting on paired donors, with incorporation or reduction of molecular oxygen"/>
    <property type="evidence" value="ECO:0007669"/>
    <property type="project" value="InterPro"/>
</dbReference>
<accession>A0AAE9I828</accession>
<dbReference type="PROSITE" id="PS00086">
    <property type="entry name" value="CYTOCHROME_P450"/>
    <property type="match status" value="1"/>
</dbReference>
<dbReference type="GO" id="GO:0005506">
    <property type="term" value="F:iron ion binding"/>
    <property type="evidence" value="ECO:0007669"/>
    <property type="project" value="InterPro"/>
</dbReference>
<dbReference type="CDD" id="cd11036">
    <property type="entry name" value="AknT-like"/>
    <property type="match status" value="1"/>
</dbReference>
<dbReference type="InterPro" id="IPR017972">
    <property type="entry name" value="Cyt_P450_CS"/>
</dbReference>
<evidence type="ECO:0000313" key="3">
    <source>
        <dbReference type="Proteomes" id="UP001056132"/>
    </source>
</evidence>
<dbReference type="RefSeq" id="WP_250025611.1">
    <property type="nucleotide sequence ID" value="NZ_CP097331.1"/>
</dbReference>
<comment type="similarity">
    <text evidence="1">Belongs to the cytochrome P450 family.</text>
</comment>
<name>A0AAE9I828_9BURK</name>
<dbReference type="PANTHER" id="PTHR46696:SF1">
    <property type="entry name" value="CYTOCHROME P450 YJIB-RELATED"/>
    <property type="match status" value="1"/>
</dbReference>